<name>A0ABV7WGN6_9MICO</name>
<dbReference type="EC" id="3.5.2.6" evidence="2 5"/>
<keyword evidence="8" id="KW-1185">Reference proteome</keyword>
<dbReference type="InterPro" id="IPR012338">
    <property type="entry name" value="Beta-lactam/transpept-like"/>
</dbReference>
<evidence type="ECO:0000313" key="8">
    <source>
        <dbReference type="Proteomes" id="UP001595685"/>
    </source>
</evidence>
<evidence type="ECO:0000259" key="6">
    <source>
        <dbReference type="Pfam" id="PF13354"/>
    </source>
</evidence>
<accession>A0ABV7WGN6</accession>
<dbReference type="InterPro" id="IPR045155">
    <property type="entry name" value="Beta-lactam_cat"/>
</dbReference>
<proteinExistence type="inferred from homology"/>
<dbReference type="PANTHER" id="PTHR35333">
    <property type="entry name" value="BETA-LACTAMASE"/>
    <property type="match status" value="1"/>
</dbReference>
<evidence type="ECO:0000256" key="5">
    <source>
        <dbReference type="RuleBase" id="RU361140"/>
    </source>
</evidence>
<dbReference type="InterPro" id="IPR000871">
    <property type="entry name" value="Beta-lactam_class-A"/>
</dbReference>
<evidence type="ECO:0000313" key="7">
    <source>
        <dbReference type="EMBL" id="MFC3688534.1"/>
    </source>
</evidence>
<dbReference type="GO" id="GO:0008800">
    <property type="term" value="F:beta-lactamase activity"/>
    <property type="evidence" value="ECO:0007669"/>
    <property type="project" value="UniProtKB-EC"/>
</dbReference>
<evidence type="ECO:0000256" key="4">
    <source>
        <dbReference type="ARBA" id="ARBA00023251"/>
    </source>
</evidence>
<comment type="similarity">
    <text evidence="1 5">Belongs to the class-A beta-lactamase family.</text>
</comment>
<reference evidence="8" key="1">
    <citation type="journal article" date="2019" name="Int. J. Syst. Evol. Microbiol.">
        <title>The Global Catalogue of Microorganisms (GCM) 10K type strain sequencing project: providing services to taxonomists for standard genome sequencing and annotation.</title>
        <authorList>
            <consortium name="The Broad Institute Genomics Platform"/>
            <consortium name="The Broad Institute Genome Sequencing Center for Infectious Disease"/>
            <person name="Wu L."/>
            <person name="Ma J."/>
        </authorList>
    </citation>
    <scope>NUCLEOTIDE SEQUENCE [LARGE SCALE GENOMIC DNA]</scope>
    <source>
        <strain evidence="8">NCAIM B.02333</strain>
    </source>
</reference>
<dbReference type="PROSITE" id="PS00146">
    <property type="entry name" value="BETA_LACTAMASE_A"/>
    <property type="match status" value="1"/>
</dbReference>
<evidence type="ECO:0000256" key="3">
    <source>
        <dbReference type="ARBA" id="ARBA00022801"/>
    </source>
</evidence>
<dbReference type="NCBIfam" id="NF033103">
    <property type="entry name" value="bla_class_A"/>
    <property type="match status" value="1"/>
</dbReference>
<evidence type="ECO:0000256" key="1">
    <source>
        <dbReference type="ARBA" id="ARBA00009009"/>
    </source>
</evidence>
<dbReference type="Gene3D" id="3.40.710.10">
    <property type="entry name" value="DD-peptidase/beta-lactamase superfamily"/>
    <property type="match status" value="1"/>
</dbReference>
<dbReference type="EMBL" id="JBHRWW010000005">
    <property type="protein sequence ID" value="MFC3688534.1"/>
    <property type="molecule type" value="Genomic_DNA"/>
</dbReference>
<dbReference type="Proteomes" id="UP001595685">
    <property type="component" value="Unassembled WGS sequence"/>
</dbReference>
<dbReference type="SUPFAM" id="SSF56601">
    <property type="entry name" value="beta-lactamase/transpeptidase-like"/>
    <property type="match status" value="1"/>
</dbReference>
<dbReference type="RefSeq" id="WP_340290308.1">
    <property type="nucleotide sequence ID" value="NZ_JBBEOI010000017.1"/>
</dbReference>
<keyword evidence="4 5" id="KW-0046">Antibiotic resistance</keyword>
<dbReference type="InterPro" id="IPR023650">
    <property type="entry name" value="Beta-lactam_class-A_AS"/>
</dbReference>
<organism evidence="7 8">
    <name type="scientific">Aquipuribacter hungaricus</name>
    <dbReference type="NCBI Taxonomy" id="545624"/>
    <lineage>
        <taxon>Bacteria</taxon>
        <taxon>Bacillati</taxon>
        <taxon>Actinomycetota</taxon>
        <taxon>Actinomycetes</taxon>
        <taxon>Micrococcales</taxon>
        <taxon>Intrasporangiaceae</taxon>
        <taxon>Aquipuribacter</taxon>
    </lineage>
</organism>
<dbReference type="Pfam" id="PF13354">
    <property type="entry name" value="Beta-lactamase2"/>
    <property type="match status" value="1"/>
</dbReference>
<comment type="caution">
    <text evidence="7">The sequence shown here is derived from an EMBL/GenBank/DDBJ whole genome shotgun (WGS) entry which is preliminary data.</text>
</comment>
<sequence>MAPAPVVVDLADLEDKHDARIGVYAVDTVTGRSVEHRADERFAYASTIKALAVGVLLDRTTPEQLYEPVPVTAADITAPYSPVTERRVGTTMTLDELAAAAAQESDNSAANMVIARLGGPAGLEQALRSLGDTVTEVDRLEPGLNEAVPGDPRDTSSPRAMATTLAALAVGDALDDADRAVLNDWLEGSTTGAALVRAAVPEGWTVGDKSGSGRYGTRNDIAVVRPPGGGPVVVAVMTSRAEEDAERSDALVAAAAARVLETLVG</sequence>
<keyword evidence="3 5" id="KW-0378">Hydrolase</keyword>
<dbReference type="PANTHER" id="PTHR35333:SF3">
    <property type="entry name" value="BETA-LACTAMASE-TYPE TRANSPEPTIDASE FOLD CONTAINING PROTEIN"/>
    <property type="match status" value="1"/>
</dbReference>
<dbReference type="PRINTS" id="PR00118">
    <property type="entry name" value="BLACTAMASEA"/>
</dbReference>
<comment type="catalytic activity">
    <reaction evidence="5">
        <text>a beta-lactam + H2O = a substituted beta-amino acid</text>
        <dbReference type="Rhea" id="RHEA:20401"/>
        <dbReference type="ChEBI" id="CHEBI:15377"/>
        <dbReference type="ChEBI" id="CHEBI:35627"/>
        <dbReference type="ChEBI" id="CHEBI:140347"/>
        <dbReference type="EC" id="3.5.2.6"/>
    </reaction>
</comment>
<feature type="domain" description="Beta-lactamase class A catalytic" evidence="6">
    <location>
        <begin position="22"/>
        <end position="238"/>
    </location>
</feature>
<evidence type="ECO:0000256" key="2">
    <source>
        <dbReference type="ARBA" id="ARBA00012865"/>
    </source>
</evidence>
<gene>
    <name evidence="7" type="primary">bla</name>
    <name evidence="7" type="ORF">ACFOLH_09305</name>
</gene>
<protein>
    <recommendedName>
        <fullName evidence="2 5">Beta-lactamase</fullName>
        <ecNumber evidence="2 5">3.5.2.6</ecNumber>
    </recommendedName>
</protein>